<evidence type="ECO:0000256" key="1">
    <source>
        <dbReference type="ARBA" id="ARBA00022676"/>
    </source>
</evidence>
<dbReference type="EMBL" id="JAUIZM010000010">
    <property type="protein sequence ID" value="KAK1362090.1"/>
    <property type="molecule type" value="Genomic_DNA"/>
</dbReference>
<name>A0AAD8H767_9APIA</name>
<dbReference type="Gene3D" id="3.40.50.2000">
    <property type="entry name" value="Glycogen Phosphorylase B"/>
    <property type="match status" value="1"/>
</dbReference>
<dbReference type="Proteomes" id="UP001237642">
    <property type="component" value="Unassembled WGS sequence"/>
</dbReference>
<dbReference type="AlphaFoldDB" id="A0AAD8H767"/>
<keyword evidence="3" id="KW-0472">Membrane</keyword>
<protein>
    <recommendedName>
        <fullName evidence="4">Glycosyltransferase family 28 N-terminal domain-containing protein</fullName>
    </recommendedName>
</protein>
<keyword evidence="3" id="KW-0812">Transmembrane</keyword>
<organism evidence="5 6">
    <name type="scientific">Heracleum sosnowskyi</name>
    <dbReference type="NCBI Taxonomy" id="360622"/>
    <lineage>
        <taxon>Eukaryota</taxon>
        <taxon>Viridiplantae</taxon>
        <taxon>Streptophyta</taxon>
        <taxon>Embryophyta</taxon>
        <taxon>Tracheophyta</taxon>
        <taxon>Spermatophyta</taxon>
        <taxon>Magnoliopsida</taxon>
        <taxon>eudicotyledons</taxon>
        <taxon>Gunneridae</taxon>
        <taxon>Pentapetalae</taxon>
        <taxon>asterids</taxon>
        <taxon>campanulids</taxon>
        <taxon>Apiales</taxon>
        <taxon>Apiaceae</taxon>
        <taxon>Apioideae</taxon>
        <taxon>apioid superclade</taxon>
        <taxon>Tordylieae</taxon>
        <taxon>Tordyliinae</taxon>
        <taxon>Heracleum</taxon>
    </lineage>
</organism>
<evidence type="ECO:0000256" key="2">
    <source>
        <dbReference type="ARBA" id="ARBA00022679"/>
    </source>
</evidence>
<dbReference type="GO" id="GO:0005975">
    <property type="term" value="P:carbohydrate metabolic process"/>
    <property type="evidence" value="ECO:0007669"/>
    <property type="project" value="InterPro"/>
</dbReference>
<reference evidence="5" key="2">
    <citation type="submission" date="2023-05" db="EMBL/GenBank/DDBJ databases">
        <authorList>
            <person name="Schelkunov M.I."/>
        </authorList>
    </citation>
    <scope>NUCLEOTIDE SEQUENCE</scope>
    <source>
        <strain evidence="5">Hsosn_3</strain>
        <tissue evidence="5">Leaf</tissue>
    </source>
</reference>
<feature type="transmembrane region" description="Helical" evidence="3">
    <location>
        <begin position="62"/>
        <end position="87"/>
    </location>
</feature>
<dbReference type="PANTHER" id="PTHR21015">
    <property type="entry name" value="UDP-N-ACETYLGLUCOSAMINE--N-ACETYLMURAMYL-(PENTAPEPTIDE) PYROPHOSPHORYL-UNDECAPRENOL N-ACETYLGLUCOSAMINE TRANSFERASE 1"/>
    <property type="match status" value="1"/>
</dbReference>
<dbReference type="Pfam" id="PF03033">
    <property type="entry name" value="Glyco_transf_28"/>
    <property type="match status" value="1"/>
</dbReference>
<dbReference type="PANTHER" id="PTHR21015:SF22">
    <property type="entry name" value="GLYCOSYLTRANSFERASE"/>
    <property type="match status" value="1"/>
</dbReference>
<evidence type="ECO:0000259" key="4">
    <source>
        <dbReference type="Pfam" id="PF03033"/>
    </source>
</evidence>
<dbReference type="CDD" id="cd03785">
    <property type="entry name" value="GT28_MurG"/>
    <property type="match status" value="1"/>
</dbReference>
<keyword evidence="6" id="KW-1185">Reference proteome</keyword>
<sequence>MSKNGEIISELCLLLVTILELFQLPPLVGPLVSLQNIFVFPFQLMKSMIMRFGELQKFDPNIVVGTGGYVSFPVCLVVALKGVNLVIQEQNSVPGIANWWLSFFADKVLVAFYSTVDSFVMKKKRVVCGNPTRLFLTQ</sequence>
<comment type="caution">
    <text evidence="5">The sequence shown here is derived from an EMBL/GenBank/DDBJ whole genome shotgun (WGS) entry which is preliminary data.</text>
</comment>
<evidence type="ECO:0000256" key="3">
    <source>
        <dbReference type="SAM" id="Phobius"/>
    </source>
</evidence>
<dbReference type="SUPFAM" id="SSF53756">
    <property type="entry name" value="UDP-Glycosyltransferase/glycogen phosphorylase"/>
    <property type="match status" value="1"/>
</dbReference>
<keyword evidence="1" id="KW-0328">Glycosyltransferase</keyword>
<dbReference type="InterPro" id="IPR004276">
    <property type="entry name" value="GlycoTrans_28_N"/>
</dbReference>
<dbReference type="GO" id="GO:0016758">
    <property type="term" value="F:hexosyltransferase activity"/>
    <property type="evidence" value="ECO:0007669"/>
    <property type="project" value="InterPro"/>
</dbReference>
<gene>
    <name evidence="5" type="ORF">POM88_046564</name>
</gene>
<accession>A0AAD8H767</accession>
<evidence type="ECO:0000313" key="6">
    <source>
        <dbReference type="Proteomes" id="UP001237642"/>
    </source>
</evidence>
<reference evidence="5" key="1">
    <citation type="submission" date="2023-02" db="EMBL/GenBank/DDBJ databases">
        <title>Genome of toxic invasive species Heracleum sosnowskyi carries increased number of genes despite the absence of recent whole-genome duplications.</title>
        <authorList>
            <person name="Schelkunov M."/>
            <person name="Shtratnikova V."/>
            <person name="Makarenko M."/>
            <person name="Klepikova A."/>
            <person name="Omelchenko D."/>
            <person name="Novikova G."/>
            <person name="Obukhova E."/>
            <person name="Bogdanov V."/>
            <person name="Penin A."/>
            <person name="Logacheva M."/>
        </authorList>
    </citation>
    <scope>NUCLEOTIDE SEQUENCE</scope>
    <source>
        <strain evidence="5">Hsosn_3</strain>
        <tissue evidence="5">Leaf</tissue>
    </source>
</reference>
<feature type="transmembrane region" description="Helical" evidence="3">
    <location>
        <begin position="7"/>
        <end position="25"/>
    </location>
</feature>
<evidence type="ECO:0000313" key="5">
    <source>
        <dbReference type="EMBL" id="KAK1362090.1"/>
    </source>
</evidence>
<keyword evidence="2" id="KW-0808">Transferase</keyword>
<feature type="domain" description="Glycosyltransferase family 28 N-terminal" evidence="4">
    <location>
        <begin position="36"/>
        <end position="109"/>
    </location>
</feature>
<proteinExistence type="predicted"/>
<keyword evidence="3" id="KW-1133">Transmembrane helix</keyword>